<reference evidence="2 3" key="1">
    <citation type="journal article" date="2024" name="J Genomics">
        <title>Draft genome sequencing and assembly of Favolaschia claudopus CIRM-BRFM 2984 isolated from oak limbs.</title>
        <authorList>
            <person name="Navarro D."/>
            <person name="Drula E."/>
            <person name="Chaduli D."/>
            <person name="Cazenave R."/>
            <person name="Ahrendt S."/>
            <person name="Wang J."/>
            <person name="Lipzen A."/>
            <person name="Daum C."/>
            <person name="Barry K."/>
            <person name="Grigoriev I.V."/>
            <person name="Favel A."/>
            <person name="Rosso M.N."/>
            <person name="Martin F."/>
        </authorList>
    </citation>
    <scope>NUCLEOTIDE SEQUENCE [LARGE SCALE GENOMIC DNA]</scope>
    <source>
        <strain evidence="2 3">CIRM-BRFM 2984</strain>
    </source>
</reference>
<feature type="compositionally biased region" description="Polar residues" evidence="1">
    <location>
        <begin position="159"/>
        <end position="173"/>
    </location>
</feature>
<dbReference type="Proteomes" id="UP001362999">
    <property type="component" value="Unassembled WGS sequence"/>
</dbReference>
<feature type="compositionally biased region" description="Low complexity" evidence="1">
    <location>
        <begin position="228"/>
        <end position="237"/>
    </location>
</feature>
<comment type="caution">
    <text evidence="2">The sequence shown here is derived from an EMBL/GenBank/DDBJ whole genome shotgun (WGS) entry which is preliminary data.</text>
</comment>
<keyword evidence="3" id="KW-1185">Reference proteome</keyword>
<protein>
    <submittedName>
        <fullName evidence="2">Uncharacterized protein</fullName>
    </submittedName>
</protein>
<feature type="compositionally biased region" description="Basic residues" evidence="1">
    <location>
        <begin position="275"/>
        <end position="289"/>
    </location>
</feature>
<feature type="region of interest" description="Disordered" evidence="1">
    <location>
        <begin position="252"/>
        <end position="289"/>
    </location>
</feature>
<organism evidence="2 3">
    <name type="scientific">Favolaschia claudopus</name>
    <dbReference type="NCBI Taxonomy" id="2862362"/>
    <lineage>
        <taxon>Eukaryota</taxon>
        <taxon>Fungi</taxon>
        <taxon>Dikarya</taxon>
        <taxon>Basidiomycota</taxon>
        <taxon>Agaricomycotina</taxon>
        <taxon>Agaricomycetes</taxon>
        <taxon>Agaricomycetidae</taxon>
        <taxon>Agaricales</taxon>
        <taxon>Marasmiineae</taxon>
        <taxon>Mycenaceae</taxon>
        <taxon>Favolaschia</taxon>
    </lineage>
</organism>
<gene>
    <name evidence="2" type="ORF">R3P38DRAFT_3069310</name>
</gene>
<feature type="region of interest" description="Disordered" evidence="1">
    <location>
        <begin position="152"/>
        <end position="237"/>
    </location>
</feature>
<dbReference type="EMBL" id="JAWWNJ010000095">
    <property type="protein sequence ID" value="KAK6997014.1"/>
    <property type="molecule type" value="Genomic_DNA"/>
</dbReference>
<name>A0AAW0A0K4_9AGAR</name>
<feature type="compositionally biased region" description="Low complexity" evidence="1">
    <location>
        <begin position="203"/>
        <end position="217"/>
    </location>
</feature>
<sequence>MYTPKNDLLRSVVLTTTAAAMPSVSCVGDASEAAQSALAAGQLGAGYYDDLTTTIAGPANHHPSPNSTALSISNATSPTLSPAIEVPAGTGELSDANAYGPFIASLVNDWDEAYAEGLENVEGMKAELGDLTPVDAPSLYIRRSRRLRAQQEQKLAAISLSSHASTSPTPANLSSGSRDSSSSEILPHPTSRRSKASRKKRQPLSPSIPSPSLSASLIPPPAKRAKTTKSSSSASTRLAKWMSGGVLVPQHREWGIPLTGTPTRGTQSEPERPLPKSKTRRGRRPPNHQLRRLLQRLEIITSVDFDFKRHSSFSSTGWNGIQPPLLARDEIRRLFRLYPDARGLYEYLQRFFPVPYIRNEDIKTERATFLVDKHGQIFFFDLSEPNGSWRNHRKSPKPSTFWSARTQTDPQIKINNAEGVRGPHWPIIIGHHQASLADWHKHNSRRVDAFMKLEIVQRIISWVSSVRFRADAAWHKQRHGIEPMFGLFWNFCLNVVLPGQRRIHCDPHADMKNQIGVCVLLIYLLEGFVFDDDLYTWLVIWEAGVAVHSFYHFNLDVHMIKFVTVAGKERPTRQNSRPLGGVGIDTVQEAKQAGLTGTVDFGTEANAAFNRFVTFQPASATDFE</sequence>
<proteinExistence type="predicted"/>
<evidence type="ECO:0000256" key="1">
    <source>
        <dbReference type="SAM" id="MobiDB-lite"/>
    </source>
</evidence>
<evidence type="ECO:0000313" key="3">
    <source>
        <dbReference type="Proteomes" id="UP001362999"/>
    </source>
</evidence>
<accession>A0AAW0A0K4</accession>
<feature type="compositionally biased region" description="Low complexity" evidence="1">
    <location>
        <begin position="174"/>
        <end position="183"/>
    </location>
</feature>
<feature type="compositionally biased region" description="Basic residues" evidence="1">
    <location>
        <begin position="190"/>
        <end position="202"/>
    </location>
</feature>
<evidence type="ECO:0000313" key="2">
    <source>
        <dbReference type="EMBL" id="KAK6997014.1"/>
    </source>
</evidence>
<dbReference type="AlphaFoldDB" id="A0AAW0A0K4"/>